<comment type="similarity">
    <text evidence="1">Belongs to the thioesterase family.</text>
</comment>
<evidence type="ECO:0000313" key="4">
    <source>
        <dbReference type="Proteomes" id="UP000036061"/>
    </source>
</evidence>
<dbReference type="InterPro" id="IPR012223">
    <property type="entry name" value="TEII"/>
</dbReference>
<dbReference type="Pfam" id="PF00975">
    <property type="entry name" value="Thioesterase"/>
    <property type="match status" value="1"/>
</dbReference>
<reference evidence="3 4" key="1">
    <citation type="journal article" date="2015" name="Genome Announc.">
        <title>Draft Genome Sequence of Brevibacillus brevis DZQ7, a Plant Growth-Promoting Rhizobacterium with Broad-Spectrum Antimicrobial Activity.</title>
        <authorList>
            <person name="Hou Q."/>
            <person name="Wang C."/>
            <person name="Hou X."/>
            <person name="Xia Z."/>
            <person name="Ye J."/>
            <person name="Liu K."/>
            <person name="Liu H."/>
            <person name="Wang J."/>
            <person name="Guo H."/>
            <person name="Yu X."/>
            <person name="Yang Y."/>
            <person name="Du B."/>
            <person name="Ding Y."/>
        </authorList>
    </citation>
    <scope>NUCLEOTIDE SEQUENCE [LARGE SCALE GENOMIC DNA]</scope>
    <source>
        <strain evidence="3 4">DZQ7</strain>
    </source>
</reference>
<dbReference type="AlphaFoldDB" id="A0A2Z4MIT1"/>
<evidence type="ECO:0000259" key="2">
    <source>
        <dbReference type="Pfam" id="PF00975"/>
    </source>
</evidence>
<feature type="domain" description="Thioesterase" evidence="2">
    <location>
        <begin position="41"/>
        <end position="266"/>
    </location>
</feature>
<evidence type="ECO:0000256" key="1">
    <source>
        <dbReference type="ARBA" id="ARBA00007169"/>
    </source>
</evidence>
<gene>
    <name evidence="3" type="ORF">AB432_015835</name>
</gene>
<evidence type="ECO:0000313" key="3">
    <source>
        <dbReference type="EMBL" id="AWX56415.1"/>
    </source>
</evidence>
<dbReference type="PANTHER" id="PTHR11487">
    <property type="entry name" value="THIOESTERASE"/>
    <property type="match status" value="1"/>
</dbReference>
<dbReference type="Proteomes" id="UP000036061">
    <property type="component" value="Chromosome"/>
</dbReference>
<sequence>MYTPSIHEMAKLCPSRRFITTSGLNKGENAVENNNSSDYMKLFCLPYAGGSATVFSKWRRELDPRIELLPVELAGRGRRFKEPCYPSLPDGVKDVSSYIMEQIGDSDYSLFGHSMGSLYICELMKQIRKNGWRKPRHLFLSGMHPPHIRDKKKIHHLPGEEFIQEIIQLGGTPKEVAENKELMEIFTPVLRGDYKNVEEYFLVADQETWDIDMTVLTGDDDNLVTLDDINQWRKYTSQSCTIVTLQGGHFFINEEEEKVIDIINKTLTT</sequence>
<dbReference type="GO" id="GO:0008610">
    <property type="term" value="P:lipid biosynthetic process"/>
    <property type="evidence" value="ECO:0007669"/>
    <property type="project" value="TreeGrafter"/>
</dbReference>
<dbReference type="PANTHER" id="PTHR11487:SF0">
    <property type="entry name" value="S-ACYL FATTY ACID SYNTHASE THIOESTERASE, MEDIUM CHAIN"/>
    <property type="match status" value="1"/>
</dbReference>
<name>A0A2Z4MIT1_BREBE</name>
<dbReference type="EMBL" id="CP030117">
    <property type="protein sequence ID" value="AWX56415.1"/>
    <property type="molecule type" value="Genomic_DNA"/>
</dbReference>
<dbReference type="Gene3D" id="3.40.50.1820">
    <property type="entry name" value="alpha/beta hydrolase"/>
    <property type="match status" value="1"/>
</dbReference>
<dbReference type="SUPFAM" id="SSF53474">
    <property type="entry name" value="alpha/beta-Hydrolases"/>
    <property type="match status" value="1"/>
</dbReference>
<dbReference type="InterPro" id="IPR029058">
    <property type="entry name" value="AB_hydrolase_fold"/>
</dbReference>
<organism evidence="3 4">
    <name type="scientific">Brevibacillus brevis</name>
    <name type="common">Bacillus brevis</name>
    <dbReference type="NCBI Taxonomy" id="1393"/>
    <lineage>
        <taxon>Bacteria</taxon>
        <taxon>Bacillati</taxon>
        <taxon>Bacillota</taxon>
        <taxon>Bacilli</taxon>
        <taxon>Bacillales</taxon>
        <taxon>Paenibacillaceae</taxon>
        <taxon>Brevibacillus</taxon>
    </lineage>
</organism>
<accession>A0A2Z4MIT1</accession>
<protein>
    <submittedName>
        <fullName evidence="3">Thioesterase</fullName>
    </submittedName>
</protein>
<dbReference type="InterPro" id="IPR001031">
    <property type="entry name" value="Thioesterase"/>
</dbReference>
<proteinExistence type="inferred from homology"/>